<dbReference type="AlphaFoldDB" id="G8JRM8"/>
<dbReference type="PANTHER" id="PTHR45726:SF3">
    <property type="entry name" value="LEUKOTRIENE A-4 HYDROLASE"/>
    <property type="match status" value="1"/>
</dbReference>
<keyword evidence="19" id="KW-1185">Reference proteome</keyword>
<dbReference type="GeneID" id="11468902"/>
<gene>
    <name evidence="18" type="ordered locus">Ecym_3306</name>
</gene>
<evidence type="ECO:0000256" key="1">
    <source>
        <dbReference type="ARBA" id="ARBA00001268"/>
    </source>
</evidence>
<dbReference type="HOGENOM" id="CLU_014505_1_2_1"/>
<dbReference type="GO" id="GO:0030163">
    <property type="term" value="P:protein catabolic process"/>
    <property type="evidence" value="ECO:0007669"/>
    <property type="project" value="EnsemblFungi"/>
</dbReference>
<evidence type="ECO:0000256" key="11">
    <source>
        <dbReference type="ARBA" id="ARBA00022833"/>
    </source>
</evidence>
<dbReference type="OrthoDB" id="79562at2759"/>
<evidence type="ECO:0000256" key="9">
    <source>
        <dbReference type="ARBA" id="ARBA00022723"/>
    </source>
</evidence>
<comment type="cofactor">
    <cofactor evidence="16">
        <name>Zn(2+)</name>
        <dbReference type="ChEBI" id="CHEBI:29105"/>
    </cofactor>
    <text evidence="16">Binds 1 zinc ion per subunit.</text>
</comment>
<sequence length="603" mass="69345">MTLPQALEARRPAVCPEPDISTLSNYESFDIKHTQLALEISFDRKVVTGTVIYSLDNVGKAKRVRLDTMNLVITQVYIDDSIVKFNLFPTKYSLGTLLEIIPHIKLPKSFKLKCEFATKPESQGLQWMNELQTFGRPFVYTLMHTIYARSIIPSFDTPAIKSTFSVTIKSPLPVVFSGTELRDSGRNKVYRFVQKVPIPVYMLGFASGDLMSAQVGLRSKVYTESSRIKEAWSEFKGNVEPYIKIAEGLVSEYEWGNYNILINPDAYPYGGMEYPGITFTSPTVIAHDNSNHETLIRELTHSWSGSLVTNASWGHFWLNEGWAVYLERRIIEIIHGEPVRHLSALIGLIELEYEIAYILPEQSTALVQKITKDMNPEDLITCVPYEKGFNFLFYLENVLGGKEFFDPFIKYYFVKFAHQSVDTWLFLDTLFEFFSDKKDILNHIDWETWLFGDGMPPRQDYITILADVVYQLADRWIAKAIQFTSFIEFTKEFSPADITQFNTNQLILFLNVITTCGSYCKDLCFKWSAYPVAANALLKIYDILTNSTNSEVICRVLYFKLIANLDSSCQQTIEWLGKVARLKYVRPLYCALYLYIYISICIY</sequence>
<evidence type="ECO:0000256" key="10">
    <source>
        <dbReference type="ARBA" id="ARBA00022801"/>
    </source>
</evidence>
<dbReference type="PRINTS" id="PR00756">
    <property type="entry name" value="ALADIPTASE"/>
</dbReference>
<reference evidence="19" key="1">
    <citation type="journal article" date="2012" name="G3 (Bethesda)">
        <title>Pichia sorbitophila, an interspecies yeast hybrid reveals early steps of genome resolution following polyploidization.</title>
        <authorList>
            <person name="Leh Louis V."/>
            <person name="Despons L."/>
            <person name="Friedrich A."/>
            <person name="Martin T."/>
            <person name="Durrens P."/>
            <person name="Casaregola S."/>
            <person name="Neuveglise C."/>
            <person name="Fairhead C."/>
            <person name="Marck C."/>
            <person name="Cruz J.A."/>
            <person name="Straub M.L."/>
            <person name="Kugler V."/>
            <person name="Sacerdot C."/>
            <person name="Uzunov Z."/>
            <person name="Thierry A."/>
            <person name="Weiss S."/>
            <person name="Bleykasten C."/>
            <person name="De Montigny J."/>
            <person name="Jacques N."/>
            <person name="Jung P."/>
            <person name="Lemaire M."/>
            <person name="Mallet S."/>
            <person name="Morel G."/>
            <person name="Richard G.F."/>
            <person name="Sarkar A."/>
            <person name="Savel G."/>
            <person name="Schacherer J."/>
            <person name="Seret M.L."/>
            <person name="Talla E."/>
            <person name="Samson G."/>
            <person name="Jubin C."/>
            <person name="Poulain J."/>
            <person name="Vacherie B."/>
            <person name="Barbe V."/>
            <person name="Pelletier E."/>
            <person name="Sherman D.J."/>
            <person name="Westhof E."/>
            <person name="Weissenbach J."/>
            <person name="Baret P.V."/>
            <person name="Wincker P."/>
            <person name="Gaillardin C."/>
            <person name="Dujon B."/>
            <person name="Souciet J.L."/>
        </authorList>
    </citation>
    <scope>NUCLEOTIDE SEQUENCE [LARGE SCALE GENOMIC DNA]</scope>
    <source>
        <strain evidence="19">CBS 270.75 / DBVPG 7215 / KCTC 17166 / NRRL Y-17582</strain>
    </source>
</reference>
<dbReference type="eggNOG" id="KOG1047">
    <property type="taxonomic scope" value="Eukaryota"/>
</dbReference>
<dbReference type="MEROPS" id="M01.034"/>
<dbReference type="Proteomes" id="UP000006790">
    <property type="component" value="Chromosome 3"/>
</dbReference>
<protein>
    <recommendedName>
        <fullName evidence="6">Leucine aminopeptidase 2</fullName>
        <ecNumber evidence="5">3.3.2.10</ecNumber>
    </recommendedName>
    <alternativeName>
        <fullName evidence="13">Epoxide hydrolase</fullName>
    </alternativeName>
    <alternativeName>
        <fullName evidence="14">Leukotriene A-4 hydrolase homolog</fullName>
    </alternativeName>
</protein>
<keyword evidence="7" id="KW-0963">Cytoplasm</keyword>
<dbReference type="EC" id="3.3.2.10" evidence="5"/>
<evidence type="ECO:0000313" key="18">
    <source>
        <dbReference type="EMBL" id="AET38797.1"/>
    </source>
</evidence>
<evidence type="ECO:0000256" key="16">
    <source>
        <dbReference type="PIRSR" id="PIRSR634015-3"/>
    </source>
</evidence>
<dbReference type="InParanoid" id="G8JRM8"/>
<dbReference type="SMART" id="SM01263">
    <property type="entry name" value="Leuk-A4-hydro_C"/>
    <property type="match status" value="1"/>
</dbReference>
<dbReference type="GO" id="GO:0008237">
    <property type="term" value="F:metallopeptidase activity"/>
    <property type="evidence" value="ECO:0007669"/>
    <property type="project" value="UniProtKB-KW"/>
</dbReference>
<dbReference type="Gene3D" id="2.60.40.1730">
    <property type="entry name" value="tricorn interacting facor f3 domain"/>
    <property type="match status" value="1"/>
</dbReference>
<dbReference type="Gene3D" id="1.10.390.10">
    <property type="entry name" value="Neutral Protease Domain 2"/>
    <property type="match status" value="1"/>
</dbReference>
<dbReference type="Pfam" id="PF17900">
    <property type="entry name" value="Peptidase_M1_N"/>
    <property type="match status" value="1"/>
</dbReference>
<dbReference type="InterPro" id="IPR034015">
    <property type="entry name" value="M1_LTA4H"/>
</dbReference>
<dbReference type="STRING" id="931890.G8JRM8"/>
<dbReference type="GO" id="GO:0004301">
    <property type="term" value="F:epoxide hydrolase activity"/>
    <property type="evidence" value="ECO:0007669"/>
    <property type="project" value="UniProtKB-EC"/>
</dbReference>
<dbReference type="FunCoup" id="G8JRM8">
    <property type="interactions" value="1000"/>
</dbReference>
<feature type="binding site" evidence="16">
    <location>
        <position position="301"/>
    </location>
    <ligand>
        <name>Zn(2+)</name>
        <dbReference type="ChEBI" id="CHEBI:29105"/>
        <note>catalytic</note>
    </ligand>
</feature>
<evidence type="ECO:0000313" key="19">
    <source>
        <dbReference type="Proteomes" id="UP000006790"/>
    </source>
</evidence>
<dbReference type="SUPFAM" id="SSF55486">
    <property type="entry name" value="Metalloproteases ('zincins'), catalytic domain"/>
    <property type="match status" value="1"/>
</dbReference>
<feature type="binding site" evidence="16">
    <location>
        <position position="320"/>
    </location>
    <ligand>
        <name>Zn(2+)</name>
        <dbReference type="ChEBI" id="CHEBI:29105"/>
        <note>catalytic</note>
    </ligand>
</feature>
<comment type="subcellular location">
    <subcellularLocation>
        <location evidence="3">Cytoplasm</location>
    </subcellularLocation>
</comment>
<dbReference type="InterPro" id="IPR049980">
    <property type="entry name" value="LTA4H_cat"/>
</dbReference>
<dbReference type="Gene3D" id="1.25.40.320">
    <property type="entry name" value="Peptidase M1, leukotriene A4 hydrolase/aminopeptidase C-terminal domain"/>
    <property type="match status" value="1"/>
</dbReference>
<dbReference type="InterPro" id="IPR027268">
    <property type="entry name" value="Peptidase_M4/M1_CTD_sf"/>
</dbReference>
<keyword evidence="10" id="KW-0378">Hydrolase</keyword>
<feature type="active site" description="Proton donor" evidence="15">
    <location>
        <position position="385"/>
    </location>
</feature>
<dbReference type="InterPro" id="IPR038502">
    <property type="entry name" value="M1_LTA-4_hydro/amino_C_sf"/>
</dbReference>
<evidence type="ECO:0000256" key="13">
    <source>
        <dbReference type="ARBA" id="ARBA00030177"/>
    </source>
</evidence>
<comment type="similarity">
    <text evidence="4">Belongs to the peptidase M1 family.</text>
</comment>
<dbReference type="RefSeq" id="XP_003645614.1">
    <property type="nucleotide sequence ID" value="XM_003645566.1"/>
</dbReference>
<dbReference type="GO" id="GO:0004177">
    <property type="term" value="F:aminopeptidase activity"/>
    <property type="evidence" value="ECO:0007669"/>
    <property type="project" value="EnsemblFungi"/>
</dbReference>
<dbReference type="OMA" id="CTALQWM"/>
<evidence type="ECO:0000256" key="2">
    <source>
        <dbReference type="ARBA" id="ARBA00002142"/>
    </source>
</evidence>
<evidence type="ECO:0000256" key="12">
    <source>
        <dbReference type="ARBA" id="ARBA00023049"/>
    </source>
</evidence>
<keyword evidence="8" id="KW-0645">Protease</keyword>
<evidence type="ECO:0000259" key="17">
    <source>
        <dbReference type="SMART" id="SM01263"/>
    </source>
</evidence>
<evidence type="ECO:0000256" key="4">
    <source>
        <dbReference type="ARBA" id="ARBA00010136"/>
    </source>
</evidence>
<evidence type="ECO:0000256" key="6">
    <source>
        <dbReference type="ARBA" id="ARBA00020017"/>
    </source>
</evidence>
<dbReference type="SUPFAM" id="SSF63737">
    <property type="entry name" value="Leukotriene A4 hydrolase N-terminal domain"/>
    <property type="match status" value="1"/>
</dbReference>
<dbReference type="InterPro" id="IPR014782">
    <property type="entry name" value="Peptidase_M1_dom"/>
</dbReference>
<dbReference type="InterPro" id="IPR015211">
    <property type="entry name" value="Peptidase_M1_C"/>
</dbReference>
<dbReference type="Gene3D" id="3.30.2010.30">
    <property type="match status" value="1"/>
</dbReference>
<dbReference type="GO" id="GO:0008270">
    <property type="term" value="F:zinc ion binding"/>
    <property type="evidence" value="ECO:0007669"/>
    <property type="project" value="InterPro"/>
</dbReference>
<dbReference type="Pfam" id="PF09127">
    <property type="entry name" value="Leuk-A4-hydro_C"/>
    <property type="match status" value="1"/>
</dbReference>
<evidence type="ECO:0000256" key="7">
    <source>
        <dbReference type="ARBA" id="ARBA00022490"/>
    </source>
</evidence>
<dbReference type="FunFam" id="1.10.390.10:FF:000003">
    <property type="entry name" value="Leukotriene A(4) hydrolase"/>
    <property type="match status" value="1"/>
</dbReference>
<dbReference type="PANTHER" id="PTHR45726">
    <property type="entry name" value="LEUKOTRIENE A-4 HYDROLASE"/>
    <property type="match status" value="1"/>
</dbReference>
<dbReference type="InterPro" id="IPR045357">
    <property type="entry name" value="Aminopeptidase_N-like_N"/>
</dbReference>
<organism evidence="18 19">
    <name type="scientific">Eremothecium cymbalariae (strain CBS 270.75 / DBVPG 7215 / KCTC 17166 / NRRL Y-17582)</name>
    <name type="common">Yeast</name>
    <dbReference type="NCBI Taxonomy" id="931890"/>
    <lineage>
        <taxon>Eukaryota</taxon>
        <taxon>Fungi</taxon>
        <taxon>Dikarya</taxon>
        <taxon>Ascomycota</taxon>
        <taxon>Saccharomycotina</taxon>
        <taxon>Saccharomycetes</taxon>
        <taxon>Saccharomycetales</taxon>
        <taxon>Saccharomycetaceae</taxon>
        <taxon>Eremothecium</taxon>
    </lineage>
</organism>
<keyword evidence="9 16" id="KW-0479">Metal-binding</keyword>
<dbReference type="GO" id="GO:0005829">
    <property type="term" value="C:cytosol"/>
    <property type="evidence" value="ECO:0007669"/>
    <property type="project" value="TreeGrafter"/>
</dbReference>
<dbReference type="EMBL" id="CP002499">
    <property type="protein sequence ID" value="AET38797.1"/>
    <property type="molecule type" value="Genomic_DNA"/>
</dbReference>
<dbReference type="GO" id="GO:0005771">
    <property type="term" value="C:multivesicular body"/>
    <property type="evidence" value="ECO:0007669"/>
    <property type="project" value="EnsemblFungi"/>
</dbReference>
<evidence type="ECO:0000256" key="3">
    <source>
        <dbReference type="ARBA" id="ARBA00004496"/>
    </source>
</evidence>
<comment type="catalytic activity">
    <reaction evidence="1">
        <text>an epoxide + H2O = an ethanediol</text>
        <dbReference type="Rhea" id="RHEA:19037"/>
        <dbReference type="ChEBI" id="CHEBI:15377"/>
        <dbReference type="ChEBI" id="CHEBI:32955"/>
        <dbReference type="ChEBI" id="CHEBI:140594"/>
        <dbReference type="EC" id="3.3.2.10"/>
    </reaction>
</comment>
<dbReference type="GO" id="GO:0120113">
    <property type="term" value="P:cytoplasm to vacuole targeting by the NVT pathway"/>
    <property type="evidence" value="ECO:0007669"/>
    <property type="project" value="EnsemblFungi"/>
</dbReference>
<dbReference type="GO" id="GO:0006629">
    <property type="term" value="P:lipid metabolic process"/>
    <property type="evidence" value="ECO:0007669"/>
    <property type="project" value="EnsemblFungi"/>
</dbReference>
<keyword evidence="11 16" id="KW-0862">Zinc</keyword>
<dbReference type="GO" id="GO:0006508">
    <property type="term" value="P:proteolysis"/>
    <property type="evidence" value="ECO:0007669"/>
    <property type="project" value="UniProtKB-KW"/>
</dbReference>
<dbReference type="CDD" id="cd09599">
    <property type="entry name" value="M1_LTA4H"/>
    <property type="match status" value="1"/>
</dbReference>
<comment type="function">
    <text evidence="2">Aminopeptidase that preferentially cleaves di- and tripeptides. Also has low epoxide hydrolase activity (in vitro). Can hydrolyze the epoxide leukotriene LTA(4) but it forms preferentially 5,6-dihydroxy-7,9,11,14-eicosatetraenoic acid rather than the cytokine leukotriene B(4) as the product compared to the homologous mammalian enzyme (in vitro).</text>
</comment>
<dbReference type="InterPro" id="IPR016024">
    <property type="entry name" value="ARM-type_fold"/>
</dbReference>
<evidence type="ECO:0000256" key="5">
    <source>
        <dbReference type="ARBA" id="ARBA00013006"/>
    </source>
</evidence>
<accession>G8JRM8</accession>
<dbReference type="InterPro" id="IPR042097">
    <property type="entry name" value="Aminopeptidase_N-like_N_sf"/>
</dbReference>
<dbReference type="InterPro" id="IPR001930">
    <property type="entry name" value="Peptidase_M1"/>
</dbReference>
<feature type="active site" description="Proton acceptor" evidence="15">
    <location>
        <position position="298"/>
    </location>
</feature>
<name>G8JRM8_ERECY</name>
<feature type="domain" description="Peptidase M1 leukotriene A4 hydrolase/aminopeptidase C-terminal" evidence="17">
    <location>
        <begin position="464"/>
        <end position="600"/>
    </location>
</feature>
<evidence type="ECO:0000256" key="14">
    <source>
        <dbReference type="ARBA" id="ARBA00031416"/>
    </source>
</evidence>
<evidence type="ECO:0000256" key="15">
    <source>
        <dbReference type="PIRSR" id="PIRSR634015-1"/>
    </source>
</evidence>
<dbReference type="Pfam" id="PF01433">
    <property type="entry name" value="Peptidase_M1"/>
    <property type="match status" value="1"/>
</dbReference>
<dbReference type="KEGG" id="erc:Ecym_3306"/>
<dbReference type="GO" id="GO:0061957">
    <property type="term" value="C:NVT complex"/>
    <property type="evidence" value="ECO:0007669"/>
    <property type="project" value="EnsemblFungi"/>
</dbReference>
<evidence type="ECO:0000256" key="8">
    <source>
        <dbReference type="ARBA" id="ARBA00022670"/>
    </source>
</evidence>
<proteinExistence type="inferred from homology"/>
<keyword evidence="12" id="KW-0482">Metalloprotease</keyword>
<dbReference type="SUPFAM" id="SSF48371">
    <property type="entry name" value="ARM repeat"/>
    <property type="match status" value="1"/>
</dbReference>
<dbReference type="GO" id="GO:0000328">
    <property type="term" value="C:fungal-type vacuole lumen"/>
    <property type="evidence" value="ECO:0007669"/>
    <property type="project" value="EnsemblFungi"/>
</dbReference>
<dbReference type="FunFam" id="3.30.2010.30:FF:000001">
    <property type="entry name" value="Leukotriene A(4) hydrolase"/>
    <property type="match status" value="1"/>
</dbReference>